<dbReference type="InterPro" id="IPR011990">
    <property type="entry name" value="TPR-like_helical_dom_sf"/>
</dbReference>
<keyword evidence="2" id="KW-0472">Membrane</keyword>
<name>A0A1G2K937_9BACT</name>
<evidence type="ECO:0000256" key="2">
    <source>
        <dbReference type="SAM" id="Phobius"/>
    </source>
</evidence>
<dbReference type="Gene3D" id="1.25.40.10">
    <property type="entry name" value="Tetratricopeptide repeat domain"/>
    <property type="match status" value="2"/>
</dbReference>
<proteinExistence type="predicted"/>
<dbReference type="AlphaFoldDB" id="A0A1G2K937"/>
<feature type="transmembrane region" description="Helical" evidence="2">
    <location>
        <begin position="50"/>
        <end position="70"/>
    </location>
</feature>
<dbReference type="Proteomes" id="UP000177152">
    <property type="component" value="Unassembled WGS sequence"/>
</dbReference>
<dbReference type="Pfam" id="PF13181">
    <property type="entry name" value="TPR_8"/>
    <property type="match status" value="1"/>
</dbReference>
<evidence type="ECO:0000256" key="1">
    <source>
        <dbReference type="PROSITE-ProRule" id="PRU00339"/>
    </source>
</evidence>
<organism evidence="3 4">
    <name type="scientific">Candidatus Sungbacteria bacterium RIFCSPHIGHO2_01_FULL_47_32</name>
    <dbReference type="NCBI Taxonomy" id="1802264"/>
    <lineage>
        <taxon>Bacteria</taxon>
        <taxon>Candidatus Sungiibacteriota</taxon>
    </lineage>
</organism>
<evidence type="ECO:0000313" key="3">
    <source>
        <dbReference type="EMBL" id="OGZ94990.1"/>
    </source>
</evidence>
<protein>
    <submittedName>
        <fullName evidence="3">Uncharacterized protein</fullName>
    </submittedName>
</protein>
<keyword evidence="2" id="KW-1133">Transmembrane helix</keyword>
<dbReference type="SMART" id="SM00028">
    <property type="entry name" value="TPR"/>
    <property type="match status" value="3"/>
</dbReference>
<evidence type="ECO:0000313" key="4">
    <source>
        <dbReference type="Proteomes" id="UP000177152"/>
    </source>
</evidence>
<sequence>MLFESLRSQNKKAFIKIFMASTENYGGGNGGMPSITPSFVPKHSLGGRGVWLFIAAIACVAVFSLLWVVMRNSNPSEPQPDKSATYYFQQGKRFFNVGNFKEAKENFEQSLKLDAKNPQTYAYLGAVEYPDSQGKNDGYSGGSYKKAAENYEKALLLGLSDQHSGYWNVIENLGFIYKSLKRYDQSNEKFQQIITANAPNASWARYAVALDYFNRQNKPEEVRTLLRPVLNTTEGLTAAQLYSINFLWAELNLYSKDYVNAEKYSRLAIATHYSAENAPADVILLYTLASKGERSVFEKEAETTRKKTNAPAEFDCYMAEDYTVFRDYDKAIASAKKIDATSISSAHAWCLRALSTAYLAKGNTNEAKQYLNSFIKMVDALEIKNAFLMREYDNAKKELDRLMK</sequence>
<reference evidence="3 4" key="1">
    <citation type="journal article" date="2016" name="Nat. Commun.">
        <title>Thousands of microbial genomes shed light on interconnected biogeochemical processes in an aquifer system.</title>
        <authorList>
            <person name="Anantharaman K."/>
            <person name="Brown C.T."/>
            <person name="Hug L.A."/>
            <person name="Sharon I."/>
            <person name="Castelle C.J."/>
            <person name="Probst A.J."/>
            <person name="Thomas B.C."/>
            <person name="Singh A."/>
            <person name="Wilkins M.J."/>
            <person name="Karaoz U."/>
            <person name="Brodie E.L."/>
            <person name="Williams K.H."/>
            <person name="Hubbard S.S."/>
            <person name="Banfield J.F."/>
        </authorList>
    </citation>
    <scope>NUCLEOTIDE SEQUENCE [LARGE SCALE GENOMIC DNA]</scope>
</reference>
<keyword evidence="1" id="KW-0802">TPR repeat</keyword>
<dbReference type="PROSITE" id="PS50005">
    <property type="entry name" value="TPR"/>
    <property type="match status" value="1"/>
</dbReference>
<comment type="caution">
    <text evidence="3">The sequence shown here is derived from an EMBL/GenBank/DDBJ whole genome shotgun (WGS) entry which is preliminary data.</text>
</comment>
<dbReference type="InterPro" id="IPR019734">
    <property type="entry name" value="TPR_rpt"/>
</dbReference>
<gene>
    <name evidence="3" type="ORF">A2633_06010</name>
</gene>
<accession>A0A1G2K937</accession>
<dbReference type="EMBL" id="MHQC01000020">
    <property type="protein sequence ID" value="OGZ94990.1"/>
    <property type="molecule type" value="Genomic_DNA"/>
</dbReference>
<dbReference type="SUPFAM" id="SSF48452">
    <property type="entry name" value="TPR-like"/>
    <property type="match status" value="1"/>
</dbReference>
<keyword evidence="2" id="KW-0812">Transmembrane</keyword>
<feature type="repeat" description="TPR" evidence="1">
    <location>
        <begin position="84"/>
        <end position="117"/>
    </location>
</feature>